<protein>
    <submittedName>
        <fullName evidence="10">MFS transporter</fullName>
    </submittedName>
</protein>
<feature type="transmembrane region" description="Helical" evidence="8">
    <location>
        <begin position="97"/>
        <end position="115"/>
    </location>
</feature>
<dbReference type="PROSITE" id="PS00216">
    <property type="entry name" value="SUGAR_TRANSPORT_1"/>
    <property type="match status" value="1"/>
</dbReference>
<sequence length="437" mass="44774">MSCTSATSPRLAPTKQPPTDAAPRRELGPRASIAVLASMLVSFLGSSSAPTPLYAVYQQHWGFSPITTTIVFGVYALAVLSSLLISGRVSDQVGRRPVLLTALIVQVVAMVVFIAADSVGALLAGRVLQGLSAGVAVGAIGAGMLDIDARKGGFLNSFAPLMGTVAGVLASGLIVRYLPAPTRLVYAILLGIFVLQALAVLALKETVSRRPGALAGMVPEFKLPRSARPAIAIAAPLMFAVWALSGLYGAFGPAIMRTLLHSTSVLWGGLPLFVLAAAAGLAVVLLRGARKQVMLRTSISTLVVGVLITLLSIASGDGGTLSAIGFFVGAAISGVGFGAGFQGGIRLVVPQARSHERAGVLSLLYVVCYVGLGVPAVIAGMLVVYGGGLVRTSEEYGIAVIVLALVALTVLVLSGRRAERRPVSPGYQESAVQVSEG</sequence>
<evidence type="ECO:0000256" key="8">
    <source>
        <dbReference type="SAM" id="Phobius"/>
    </source>
</evidence>
<feature type="transmembrane region" description="Helical" evidence="8">
    <location>
        <begin position="184"/>
        <end position="203"/>
    </location>
</feature>
<keyword evidence="6 8" id="KW-0472">Membrane</keyword>
<feature type="transmembrane region" description="Helical" evidence="8">
    <location>
        <begin position="264"/>
        <end position="286"/>
    </location>
</feature>
<evidence type="ECO:0000256" key="3">
    <source>
        <dbReference type="ARBA" id="ARBA00022475"/>
    </source>
</evidence>
<comment type="caution">
    <text evidence="10">The sequence shown here is derived from an EMBL/GenBank/DDBJ whole genome shotgun (WGS) entry which is preliminary data.</text>
</comment>
<evidence type="ECO:0000313" key="10">
    <source>
        <dbReference type="EMBL" id="GAA1620739.1"/>
    </source>
</evidence>
<evidence type="ECO:0000256" key="1">
    <source>
        <dbReference type="ARBA" id="ARBA00004651"/>
    </source>
</evidence>
<dbReference type="PANTHER" id="PTHR23517">
    <property type="entry name" value="RESISTANCE PROTEIN MDTM, PUTATIVE-RELATED-RELATED"/>
    <property type="match status" value="1"/>
</dbReference>
<evidence type="ECO:0000259" key="9">
    <source>
        <dbReference type="PROSITE" id="PS50850"/>
    </source>
</evidence>
<feature type="transmembrane region" description="Helical" evidence="8">
    <location>
        <begin position="293"/>
        <end position="314"/>
    </location>
</feature>
<feature type="transmembrane region" description="Helical" evidence="8">
    <location>
        <begin position="230"/>
        <end position="252"/>
    </location>
</feature>
<feature type="domain" description="Major facilitator superfamily (MFS) profile" evidence="9">
    <location>
        <begin position="31"/>
        <end position="437"/>
    </location>
</feature>
<comment type="subcellular location">
    <subcellularLocation>
        <location evidence="1">Cell membrane</location>
        <topology evidence="1">Multi-pass membrane protein</topology>
    </subcellularLocation>
</comment>
<evidence type="ECO:0000256" key="5">
    <source>
        <dbReference type="ARBA" id="ARBA00022989"/>
    </source>
</evidence>
<dbReference type="Gene3D" id="1.20.1250.20">
    <property type="entry name" value="MFS general substrate transporter like domains"/>
    <property type="match status" value="1"/>
</dbReference>
<dbReference type="PROSITE" id="PS50850">
    <property type="entry name" value="MFS"/>
    <property type="match status" value="1"/>
</dbReference>
<evidence type="ECO:0000256" key="4">
    <source>
        <dbReference type="ARBA" id="ARBA00022692"/>
    </source>
</evidence>
<dbReference type="EMBL" id="BAAAMU010000008">
    <property type="protein sequence ID" value="GAA1620739.1"/>
    <property type="molecule type" value="Genomic_DNA"/>
</dbReference>
<dbReference type="InterPro" id="IPR050171">
    <property type="entry name" value="MFS_Transporters"/>
</dbReference>
<keyword evidence="3" id="KW-1003">Cell membrane</keyword>
<feature type="transmembrane region" description="Helical" evidence="8">
    <location>
        <begin position="33"/>
        <end position="57"/>
    </location>
</feature>
<accession>A0ABN2EZW2</accession>
<keyword evidence="5 8" id="KW-1133">Transmembrane helix</keyword>
<name>A0ABN2EZW2_9ACTN</name>
<proteinExistence type="predicted"/>
<feature type="transmembrane region" description="Helical" evidence="8">
    <location>
        <begin position="127"/>
        <end position="145"/>
    </location>
</feature>
<dbReference type="InterPro" id="IPR005829">
    <property type="entry name" value="Sugar_transporter_CS"/>
</dbReference>
<dbReference type="PANTHER" id="PTHR23517:SF13">
    <property type="entry name" value="MAJOR FACILITATOR SUPERFAMILY MFS_1"/>
    <property type="match status" value="1"/>
</dbReference>
<feature type="transmembrane region" description="Helical" evidence="8">
    <location>
        <begin position="157"/>
        <end position="178"/>
    </location>
</feature>
<dbReference type="InterPro" id="IPR020846">
    <property type="entry name" value="MFS_dom"/>
</dbReference>
<dbReference type="Pfam" id="PF07690">
    <property type="entry name" value="MFS_1"/>
    <property type="match status" value="1"/>
</dbReference>
<keyword evidence="11" id="KW-1185">Reference proteome</keyword>
<feature type="region of interest" description="Disordered" evidence="7">
    <location>
        <begin position="1"/>
        <end position="25"/>
    </location>
</feature>
<feature type="transmembrane region" description="Helical" evidence="8">
    <location>
        <begin position="63"/>
        <end position="85"/>
    </location>
</feature>
<dbReference type="Proteomes" id="UP001500064">
    <property type="component" value="Unassembled WGS sequence"/>
</dbReference>
<dbReference type="SUPFAM" id="SSF103473">
    <property type="entry name" value="MFS general substrate transporter"/>
    <property type="match status" value="1"/>
</dbReference>
<dbReference type="InterPro" id="IPR011701">
    <property type="entry name" value="MFS"/>
</dbReference>
<dbReference type="InterPro" id="IPR036259">
    <property type="entry name" value="MFS_trans_sf"/>
</dbReference>
<evidence type="ECO:0000256" key="7">
    <source>
        <dbReference type="SAM" id="MobiDB-lite"/>
    </source>
</evidence>
<keyword evidence="4 8" id="KW-0812">Transmembrane</keyword>
<keyword evidence="2" id="KW-0813">Transport</keyword>
<organism evidence="10 11">
    <name type="scientific">Nonomuraea maheshkhaliensis</name>
    <dbReference type="NCBI Taxonomy" id="419590"/>
    <lineage>
        <taxon>Bacteria</taxon>
        <taxon>Bacillati</taxon>
        <taxon>Actinomycetota</taxon>
        <taxon>Actinomycetes</taxon>
        <taxon>Streptosporangiales</taxon>
        <taxon>Streptosporangiaceae</taxon>
        <taxon>Nonomuraea</taxon>
    </lineage>
</organism>
<feature type="transmembrane region" description="Helical" evidence="8">
    <location>
        <begin position="320"/>
        <end position="341"/>
    </location>
</feature>
<dbReference type="RefSeq" id="WP_346102790.1">
    <property type="nucleotide sequence ID" value="NZ_BAAAMU010000008.1"/>
</dbReference>
<evidence type="ECO:0000256" key="2">
    <source>
        <dbReference type="ARBA" id="ARBA00022448"/>
    </source>
</evidence>
<feature type="transmembrane region" description="Helical" evidence="8">
    <location>
        <begin position="362"/>
        <end position="384"/>
    </location>
</feature>
<evidence type="ECO:0000256" key="6">
    <source>
        <dbReference type="ARBA" id="ARBA00023136"/>
    </source>
</evidence>
<evidence type="ECO:0000313" key="11">
    <source>
        <dbReference type="Proteomes" id="UP001500064"/>
    </source>
</evidence>
<feature type="transmembrane region" description="Helical" evidence="8">
    <location>
        <begin position="396"/>
        <end position="414"/>
    </location>
</feature>
<gene>
    <name evidence="10" type="ORF">GCM10009733_016590</name>
</gene>
<reference evidence="10 11" key="1">
    <citation type="journal article" date="2019" name="Int. J. Syst. Evol. Microbiol.">
        <title>The Global Catalogue of Microorganisms (GCM) 10K type strain sequencing project: providing services to taxonomists for standard genome sequencing and annotation.</title>
        <authorList>
            <consortium name="The Broad Institute Genomics Platform"/>
            <consortium name="The Broad Institute Genome Sequencing Center for Infectious Disease"/>
            <person name="Wu L."/>
            <person name="Ma J."/>
        </authorList>
    </citation>
    <scope>NUCLEOTIDE SEQUENCE [LARGE SCALE GENOMIC DNA]</scope>
    <source>
        <strain evidence="10 11">JCM 13929</strain>
    </source>
</reference>